<dbReference type="Proteomes" id="UP000006729">
    <property type="component" value="Chromosome 10"/>
</dbReference>
<evidence type="ECO:0000313" key="1">
    <source>
        <dbReference type="EMBL" id="PNT18211.1"/>
    </source>
</evidence>
<dbReference type="EMBL" id="CM009299">
    <property type="protein sequence ID" value="PNT18211.1"/>
    <property type="molecule type" value="Genomic_DNA"/>
</dbReference>
<reference evidence="1 2" key="1">
    <citation type="journal article" date="2006" name="Science">
        <title>The genome of black cottonwood, Populus trichocarpa (Torr. &amp; Gray).</title>
        <authorList>
            <person name="Tuskan G.A."/>
            <person name="Difazio S."/>
            <person name="Jansson S."/>
            <person name="Bohlmann J."/>
            <person name="Grigoriev I."/>
            <person name="Hellsten U."/>
            <person name="Putnam N."/>
            <person name="Ralph S."/>
            <person name="Rombauts S."/>
            <person name="Salamov A."/>
            <person name="Schein J."/>
            <person name="Sterck L."/>
            <person name="Aerts A."/>
            <person name="Bhalerao R.R."/>
            <person name="Bhalerao R.P."/>
            <person name="Blaudez D."/>
            <person name="Boerjan W."/>
            <person name="Brun A."/>
            <person name="Brunner A."/>
            <person name="Busov V."/>
            <person name="Campbell M."/>
            <person name="Carlson J."/>
            <person name="Chalot M."/>
            <person name="Chapman J."/>
            <person name="Chen G.L."/>
            <person name="Cooper D."/>
            <person name="Coutinho P.M."/>
            <person name="Couturier J."/>
            <person name="Covert S."/>
            <person name="Cronk Q."/>
            <person name="Cunningham R."/>
            <person name="Davis J."/>
            <person name="Degroeve S."/>
            <person name="Dejardin A."/>
            <person name="Depamphilis C."/>
            <person name="Detter J."/>
            <person name="Dirks B."/>
            <person name="Dubchak I."/>
            <person name="Duplessis S."/>
            <person name="Ehlting J."/>
            <person name="Ellis B."/>
            <person name="Gendler K."/>
            <person name="Goodstein D."/>
            <person name="Gribskov M."/>
            <person name="Grimwood J."/>
            <person name="Groover A."/>
            <person name="Gunter L."/>
            <person name="Hamberger B."/>
            <person name="Heinze B."/>
            <person name="Helariutta Y."/>
            <person name="Henrissat B."/>
            <person name="Holligan D."/>
            <person name="Holt R."/>
            <person name="Huang W."/>
            <person name="Islam-Faridi N."/>
            <person name="Jones S."/>
            <person name="Jones-Rhoades M."/>
            <person name="Jorgensen R."/>
            <person name="Joshi C."/>
            <person name="Kangasjarvi J."/>
            <person name="Karlsson J."/>
            <person name="Kelleher C."/>
            <person name="Kirkpatrick R."/>
            <person name="Kirst M."/>
            <person name="Kohler A."/>
            <person name="Kalluri U."/>
            <person name="Larimer F."/>
            <person name="Leebens-Mack J."/>
            <person name="Leple J.C."/>
            <person name="Locascio P."/>
            <person name="Lou Y."/>
            <person name="Lucas S."/>
            <person name="Martin F."/>
            <person name="Montanini B."/>
            <person name="Napoli C."/>
            <person name="Nelson D.R."/>
            <person name="Nelson C."/>
            <person name="Nieminen K."/>
            <person name="Nilsson O."/>
            <person name="Pereda V."/>
            <person name="Peter G."/>
            <person name="Philippe R."/>
            <person name="Pilate G."/>
            <person name="Poliakov A."/>
            <person name="Razumovskaya J."/>
            <person name="Richardson P."/>
            <person name="Rinaldi C."/>
            <person name="Ritland K."/>
            <person name="Rouze P."/>
            <person name="Ryaboy D."/>
            <person name="Schmutz J."/>
            <person name="Schrader J."/>
            <person name="Segerman B."/>
            <person name="Shin H."/>
            <person name="Siddiqui A."/>
            <person name="Sterky F."/>
            <person name="Terry A."/>
            <person name="Tsai C.J."/>
            <person name="Uberbacher E."/>
            <person name="Unneberg P."/>
            <person name="Vahala J."/>
            <person name="Wall K."/>
            <person name="Wessler S."/>
            <person name="Yang G."/>
            <person name="Yin T."/>
            <person name="Douglas C."/>
            <person name="Marra M."/>
            <person name="Sandberg G."/>
            <person name="Van de Peer Y."/>
            <person name="Rokhsar D."/>
        </authorList>
    </citation>
    <scope>NUCLEOTIDE SEQUENCE [LARGE SCALE GENOMIC DNA]</scope>
    <source>
        <strain evidence="2">cv. Nisqually</strain>
    </source>
</reference>
<sequence>MIDLQQKHWIDSRSWHHLQLPLHFPNLLLCSPSHSLDHQKLLCLCLIDSKNLSMLYPMDRLVLHQR</sequence>
<protein>
    <submittedName>
        <fullName evidence="1">Uncharacterized protein</fullName>
    </submittedName>
</protein>
<accession>A0A2K1YYV8</accession>
<keyword evidence="2" id="KW-1185">Reference proteome</keyword>
<gene>
    <name evidence="1" type="ORF">POPTR_010G228900</name>
</gene>
<evidence type="ECO:0000313" key="2">
    <source>
        <dbReference type="Proteomes" id="UP000006729"/>
    </source>
</evidence>
<organism evidence="1 2">
    <name type="scientific">Populus trichocarpa</name>
    <name type="common">Western balsam poplar</name>
    <name type="synonym">Populus balsamifera subsp. trichocarpa</name>
    <dbReference type="NCBI Taxonomy" id="3694"/>
    <lineage>
        <taxon>Eukaryota</taxon>
        <taxon>Viridiplantae</taxon>
        <taxon>Streptophyta</taxon>
        <taxon>Embryophyta</taxon>
        <taxon>Tracheophyta</taxon>
        <taxon>Spermatophyta</taxon>
        <taxon>Magnoliopsida</taxon>
        <taxon>eudicotyledons</taxon>
        <taxon>Gunneridae</taxon>
        <taxon>Pentapetalae</taxon>
        <taxon>rosids</taxon>
        <taxon>fabids</taxon>
        <taxon>Malpighiales</taxon>
        <taxon>Salicaceae</taxon>
        <taxon>Saliceae</taxon>
        <taxon>Populus</taxon>
    </lineage>
</organism>
<dbReference type="InParanoid" id="A0A2K1YYV8"/>
<proteinExistence type="predicted"/>
<name>A0A2K1YYV8_POPTR</name>
<dbReference type="AlphaFoldDB" id="A0A2K1YYV8"/>